<dbReference type="PROSITE" id="PS50878">
    <property type="entry name" value="RT_POL"/>
    <property type="match status" value="1"/>
</dbReference>
<reference evidence="2" key="1">
    <citation type="submission" date="2021-02" db="EMBL/GenBank/DDBJ databases">
        <authorList>
            <person name="Nowell W R."/>
        </authorList>
    </citation>
    <scope>NUCLEOTIDE SEQUENCE</scope>
</reference>
<dbReference type="PANTHER" id="PTHR21301:SF10">
    <property type="entry name" value="REVERSE TRANSCRIPTASE DOMAIN-CONTAINING PROTEIN"/>
    <property type="match status" value="1"/>
</dbReference>
<sequence length="585" mass="67858">MNIDNVELYLRENHHHRILLNYHIVKKFYLRIALVQLDIRFLKSCRTKDIIPKFLWFKTANWNLTASPAYKNSQRRLLKKLYGHLLRTAPKHTVDPAVVTNLSTRILSNDEIDCLANGLDYGLVPKRFDEMNAVGNIEQFFHRVTDIYQHHKKCMKDLRDNDKIIPNDIRVLNTNEMTLASHLRSLTDTFRHQADRYRQKQYQIRGEQKQYYKLLKSLKQDNSIVVTRPDKDRGIVLMNKSDYLSKRHAILSDSAKFSCLFDDPTITRENFWSMAKPIGSTPGRLYGLPKIHKQDNPLRPVLSSIGTYNYGLAKALKKMLSKIIRNEAVIKDTFAFVNQLRSLPKSASKYKMVSFDISSLYTNIPLNETIEIILKYLYDENTPRPSMDRKDFKKLLEFATKNSHFLFDGKMYDQINGVSMGSPLAPLLAEIFLQDFEKKHLELFDLMGIGQLNLVYEPREIKPPKPETDIVVLRVLYYGNPSHIYGKRVTTAVAAQYPLKQVRVVYDVTARIGHNFTTKDKIPTELRSGVVYEATCPVCNEKYIGETCRHLKTRINEHLSYQKRVIPSLTQPRGTATNTTVQPQK</sequence>
<gene>
    <name evidence="2" type="ORF">MBJ925_LOCUS26117</name>
</gene>
<dbReference type="PANTHER" id="PTHR21301">
    <property type="entry name" value="REVERSE TRANSCRIPTASE"/>
    <property type="match status" value="1"/>
</dbReference>
<evidence type="ECO:0000259" key="1">
    <source>
        <dbReference type="PROSITE" id="PS50878"/>
    </source>
</evidence>
<organism evidence="2 3">
    <name type="scientific">Rotaria magnacalcarata</name>
    <dbReference type="NCBI Taxonomy" id="392030"/>
    <lineage>
        <taxon>Eukaryota</taxon>
        <taxon>Metazoa</taxon>
        <taxon>Spiralia</taxon>
        <taxon>Gnathifera</taxon>
        <taxon>Rotifera</taxon>
        <taxon>Eurotatoria</taxon>
        <taxon>Bdelloidea</taxon>
        <taxon>Philodinida</taxon>
        <taxon>Philodinidae</taxon>
        <taxon>Rotaria</taxon>
    </lineage>
</organism>
<dbReference type="AlphaFoldDB" id="A0A816VB38"/>
<dbReference type="InterPro" id="IPR000477">
    <property type="entry name" value="RT_dom"/>
</dbReference>
<protein>
    <recommendedName>
        <fullName evidence="1">Reverse transcriptase domain-containing protein</fullName>
    </recommendedName>
</protein>
<feature type="domain" description="Reverse transcriptase" evidence="1">
    <location>
        <begin position="269"/>
        <end position="506"/>
    </location>
</feature>
<dbReference type="EMBL" id="CAJNRE010013823">
    <property type="protein sequence ID" value="CAF2122078.1"/>
    <property type="molecule type" value="Genomic_DNA"/>
</dbReference>
<accession>A0A816VB38</accession>
<proteinExistence type="predicted"/>
<dbReference type="Proteomes" id="UP000663824">
    <property type="component" value="Unassembled WGS sequence"/>
</dbReference>
<evidence type="ECO:0000313" key="2">
    <source>
        <dbReference type="EMBL" id="CAF2122078.1"/>
    </source>
</evidence>
<name>A0A816VB38_9BILA</name>
<evidence type="ECO:0000313" key="3">
    <source>
        <dbReference type="Proteomes" id="UP000663824"/>
    </source>
</evidence>
<comment type="caution">
    <text evidence="2">The sequence shown here is derived from an EMBL/GenBank/DDBJ whole genome shotgun (WGS) entry which is preliminary data.</text>
</comment>